<dbReference type="KEGG" id="rba:RB2364"/>
<dbReference type="eggNOG" id="COG0705">
    <property type="taxonomic scope" value="Bacteria"/>
</dbReference>
<evidence type="ECO:0000313" key="7">
    <source>
        <dbReference type="EMBL" id="CAD72584.1"/>
    </source>
</evidence>
<dbReference type="PANTHER" id="PTHR43066:SF5">
    <property type="entry name" value="RHOMBOID-LIKE PROTEIN 11, CHLOROPLASTIC-RELATED"/>
    <property type="match status" value="1"/>
</dbReference>
<dbReference type="Gene3D" id="1.20.1540.10">
    <property type="entry name" value="Rhomboid-like"/>
    <property type="match status" value="1"/>
</dbReference>
<evidence type="ECO:0000259" key="6">
    <source>
        <dbReference type="Pfam" id="PF01694"/>
    </source>
</evidence>
<dbReference type="InParanoid" id="Q7UVY7"/>
<evidence type="ECO:0000256" key="3">
    <source>
        <dbReference type="ARBA" id="ARBA00022989"/>
    </source>
</evidence>
<keyword evidence="3 5" id="KW-1133">Transmembrane helix</keyword>
<keyword evidence="2 5" id="KW-0812">Transmembrane</keyword>
<dbReference type="AlphaFoldDB" id="Q7UVY7"/>
<evidence type="ECO:0000256" key="2">
    <source>
        <dbReference type="ARBA" id="ARBA00022692"/>
    </source>
</evidence>
<name>Q7UVY7_RHOBA</name>
<dbReference type="HOGENOM" id="CLU_061963_0_0_0"/>
<feature type="transmembrane region" description="Helical" evidence="5">
    <location>
        <begin position="155"/>
        <end position="174"/>
    </location>
</feature>
<feature type="transmembrane region" description="Helical" evidence="5">
    <location>
        <begin position="43"/>
        <end position="67"/>
    </location>
</feature>
<dbReference type="EMBL" id="BX294137">
    <property type="protein sequence ID" value="CAD72584.1"/>
    <property type="molecule type" value="Genomic_DNA"/>
</dbReference>
<evidence type="ECO:0000256" key="1">
    <source>
        <dbReference type="ARBA" id="ARBA00004141"/>
    </source>
</evidence>
<comment type="subcellular location">
    <subcellularLocation>
        <location evidence="1">Membrane</location>
        <topology evidence="1">Multi-pass membrane protein</topology>
    </subcellularLocation>
</comment>
<sequence length="262" mass="27343">MIQKSGDWCLVVPDDQVNAAFAELQSYRNDRLAETEQTLPPKAAVFGGAIAGVVYYAIFIVSVAVLADTSAYGIDWKSVGQMNAGDVLGGQWWRTITALTLHADAGHLLSNLVFGGVFGVLAGRLLGGGLAWLAIVMAGALGNLMNALIRDAAHTSIGASTAVFAALGILVAHAMHPRYKTSTKALVRWSPLIGGVLLLSFMGLEGERTDVLAHVTGFLAGTLFGWIGCRLPEAWLANGSFQIVAGLITGAIVIGAWLLGAA</sequence>
<feature type="transmembrane region" description="Helical" evidence="5">
    <location>
        <begin position="186"/>
        <end position="205"/>
    </location>
</feature>
<dbReference type="EnsemblBacteria" id="CAD72584">
    <property type="protein sequence ID" value="CAD72584"/>
    <property type="gene ID" value="RB2364"/>
</dbReference>
<evidence type="ECO:0000256" key="4">
    <source>
        <dbReference type="ARBA" id="ARBA00023136"/>
    </source>
</evidence>
<reference evidence="7 8" key="1">
    <citation type="journal article" date="2003" name="Proc. Natl. Acad. Sci. U.S.A.">
        <title>Complete genome sequence of the marine planctomycete Pirellula sp. strain 1.</title>
        <authorList>
            <person name="Gloeckner F.O."/>
            <person name="Kube M."/>
            <person name="Bauer M."/>
            <person name="Teeling H."/>
            <person name="Lombardot T."/>
            <person name="Ludwig W."/>
            <person name="Gade D."/>
            <person name="Beck A."/>
            <person name="Borzym K."/>
            <person name="Heitmann K."/>
            <person name="Rabus R."/>
            <person name="Schlesner H."/>
            <person name="Amann R."/>
            <person name="Reinhardt R."/>
        </authorList>
    </citation>
    <scope>NUCLEOTIDE SEQUENCE [LARGE SCALE GENOMIC DNA]</scope>
    <source>
        <strain evidence="8">DSM 10527 / NCIMB 13988 / SH1</strain>
    </source>
</reference>
<feature type="transmembrane region" description="Helical" evidence="5">
    <location>
        <begin position="241"/>
        <end position="260"/>
    </location>
</feature>
<accession>Q7UVY7</accession>
<feature type="transmembrane region" description="Helical" evidence="5">
    <location>
        <begin position="211"/>
        <end position="229"/>
    </location>
</feature>
<dbReference type="InterPro" id="IPR035952">
    <property type="entry name" value="Rhomboid-like_sf"/>
</dbReference>
<dbReference type="PANTHER" id="PTHR43066">
    <property type="entry name" value="RHOMBOID-RELATED PROTEIN"/>
    <property type="match status" value="1"/>
</dbReference>
<dbReference type="Pfam" id="PF01694">
    <property type="entry name" value="Rhomboid"/>
    <property type="match status" value="1"/>
</dbReference>
<dbReference type="Proteomes" id="UP000001025">
    <property type="component" value="Chromosome"/>
</dbReference>
<gene>
    <name evidence="7" type="ordered locus">RB2364</name>
</gene>
<keyword evidence="8" id="KW-1185">Reference proteome</keyword>
<dbReference type="InterPro" id="IPR022764">
    <property type="entry name" value="Peptidase_S54_rhomboid_dom"/>
</dbReference>
<dbReference type="GO" id="GO:0004252">
    <property type="term" value="F:serine-type endopeptidase activity"/>
    <property type="evidence" value="ECO:0007669"/>
    <property type="project" value="InterPro"/>
</dbReference>
<dbReference type="OrthoDB" id="9813074at2"/>
<dbReference type="SUPFAM" id="SSF144091">
    <property type="entry name" value="Rhomboid-like"/>
    <property type="match status" value="1"/>
</dbReference>
<keyword evidence="4 5" id="KW-0472">Membrane</keyword>
<dbReference type="GO" id="GO:0016020">
    <property type="term" value="C:membrane"/>
    <property type="evidence" value="ECO:0007669"/>
    <property type="project" value="UniProtKB-SubCell"/>
</dbReference>
<feature type="domain" description="Peptidase S54 rhomboid" evidence="6">
    <location>
        <begin position="90"/>
        <end position="230"/>
    </location>
</feature>
<evidence type="ECO:0000256" key="5">
    <source>
        <dbReference type="SAM" id="Phobius"/>
    </source>
</evidence>
<evidence type="ECO:0000313" key="8">
    <source>
        <dbReference type="Proteomes" id="UP000001025"/>
    </source>
</evidence>
<dbReference type="PATRIC" id="fig|243090.15.peg.1080"/>
<proteinExistence type="predicted"/>
<organism evidence="7 8">
    <name type="scientific">Rhodopirellula baltica (strain DSM 10527 / NCIMB 13988 / SH1)</name>
    <dbReference type="NCBI Taxonomy" id="243090"/>
    <lineage>
        <taxon>Bacteria</taxon>
        <taxon>Pseudomonadati</taxon>
        <taxon>Planctomycetota</taxon>
        <taxon>Planctomycetia</taxon>
        <taxon>Pirellulales</taxon>
        <taxon>Pirellulaceae</taxon>
        <taxon>Rhodopirellula</taxon>
    </lineage>
</organism>
<protein>
    <submittedName>
        <fullName evidence="7">Similar to membrane protein</fullName>
    </submittedName>
</protein>
<dbReference type="STRING" id="243090.RB2364"/>